<dbReference type="InterPro" id="IPR001356">
    <property type="entry name" value="HD"/>
</dbReference>
<keyword evidence="5" id="KW-1185">Reference proteome</keyword>
<organism evidence="4 5">
    <name type="scientific">Biomphalaria pfeifferi</name>
    <name type="common">Bloodfluke planorb</name>
    <name type="synonym">Freshwater snail</name>
    <dbReference type="NCBI Taxonomy" id="112525"/>
    <lineage>
        <taxon>Eukaryota</taxon>
        <taxon>Metazoa</taxon>
        <taxon>Spiralia</taxon>
        <taxon>Lophotrochozoa</taxon>
        <taxon>Mollusca</taxon>
        <taxon>Gastropoda</taxon>
        <taxon>Heterobranchia</taxon>
        <taxon>Euthyneura</taxon>
        <taxon>Panpulmonata</taxon>
        <taxon>Hygrophila</taxon>
        <taxon>Lymnaeoidea</taxon>
        <taxon>Planorbidae</taxon>
        <taxon>Biomphalaria</taxon>
    </lineage>
</organism>
<dbReference type="Proteomes" id="UP001233172">
    <property type="component" value="Unassembled WGS sequence"/>
</dbReference>
<dbReference type="GO" id="GO:0007417">
    <property type="term" value="P:central nervous system development"/>
    <property type="evidence" value="ECO:0007669"/>
    <property type="project" value="TreeGrafter"/>
</dbReference>
<comment type="subcellular location">
    <subcellularLocation>
        <location evidence="1 2">Nucleus</location>
    </subcellularLocation>
</comment>
<dbReference type="InterPro" id="IPR009057">
    <property type="entry name" value="Homeodomain-like_sf"/>
</dbReference>
<dbReference type="Gene3D" id="1.10.10.60">
    <property type="entry name" value="Homeodomain-like"/>
    <property type="match status" value="1"/>
</dbReference>
<evidence type="ECO:0000256" key="2">
    <source>
        <dbReference type="RuleBase" id="RU000682"/>
    </source>
</evidence>
<gene>
    <name evidence="4" type="ORF">Bpfe_011236</name>
</gene>
<feature type="domain" description="Homeobox" evidence="3">
    <location>
        <begin position="8"/>
        <end position="53"/>
    </location>
</feature>
<feature type="non-terminal residue" evidence="4">
    <location>
        <position position="53"/>
    </location>
</feature>
<reference evidence="4" key="2">
    <citation type="submission" date="2023-04" db="EMBL/GenBank/DDBJ databases">
        <authorList>
            <person name="Bu L."/>
            <person name="Lu L."/>
            <person name="Laidemitt M.R."/>
            <person name="Zhang S.M."/>
            <person name="Mutuku M."/>
            <person name="Mkoji G."/>
            <person name="Steinauer M."/>
            <person name="Loker E.S."/>
        </authorList>
    </citation>
    <scope>NUCLEOTIDE SEQUENCE</scope>
    <source>
        <strain evidence="4">KasaAsao</strain>
        <tissue evidence="4">Whole Snail</tissue>
    </source>
</reference>
<keyword evidence="1 2" id="KW-0371">Homeobox</keyword>
<dbReference type="EMBL" id="JASAOG010000042">
    <property type="protein sequence ID" value="KAK0059467.1"/>
    <property type="molecule type" value="Genomic_DNA"/>
</dbReference>
<dbReference type="PANTHER" id="PTHR24335">
    <property type="entry name" value="MOTOR NEURON AND PANCREAS HOMEOBOX PROTEIN"/>
    <property type="match status" value="1"/>
</dbReference>
<protein>
    <submittedName>
        <fullName evidence="4">Motor neuron and pancreas homeobox protein 1</fullName>
    </submittedName>
</protein>
<dbReference type="InterPro" id="IPR042768">
    <property type="entry name" value="MNX1/Ceh-12"/>
</dbReference>
<dbReference type="GO" id="GO:0048812">
    <property type="term" value="P:neuron projection morphogenesis"/>
    <property type="evidence" value="ECO:0007669"/>
    <property type="project" value="TreeGrafter"/>
</dbReference>
<dbReference type="SMART" id="SM00389">
    <property type="entry name" value="HOX"/>
    <property type="match status" value="1"/>
</dbReference>
<comment type="caution">
    <text evidence="4">The sequence shown here is derived from an EMBL/GenBank/DDBJ whole genome shotgun (WGS) entry which is preliminary data.</text>
</comment>
<evidence type="ECO:0000259" key="3">
    <source>
        <dbReference type="PROSITE" id="PS50071"/>
    </source>
</evidence>
<dbReference type="PANTHER" id="PTHR24335:SF4">
    <property type="entry name" value="EXTRA-EXTRA"/>
    <property type="match status" value="1"/>
</dbReference>
<dbReference type="GO" id="GO:0005634">
    <property type="term" value="C:nucleus"/>
    <property type="evidence" value="ECO:0007669"/>
    <property type="project" value="UniProtKB-SubCell"/>
</dbReference>
<dbReference type="GO" id="GO:1990837">
    <property type="term" value="F:sequence-specific double-stranded DNA binding"/>
    <property type="evidence" value="ECO:0007669"/>
    <property type="project" value="TreeGrafter"/>
</dbReference>
<dbReference type="PROSITE" id="PS50071">
    <property type="entry name" value="HOMEOBOX_2"/>
    <property type="match status" value="1"/>
</dbReference>
<keyword evidence="1 2" id="KW-0539">Nucleus</keyword>
<sequence>GAQAAAMGKTRRPRTAFTSQQLLELERQFKMNKYLSRPKRFEVATSLMLTETQ</sequence>
<dbReference type="SUPFAM" id="SSF46689">
    <property type="entry name" value="Homeodomain-like"/>
    <property type="match status" value="1"/>
</dbReference>
<name>A0AAD8BSX1_BIOPF</name>
<evidence type="ECO:0000313" key="4">
    <source>
        <dbReference type="EMBL" id="KAK0059467.1"/>
    </source>
</evidence>
<evidence type="ECO:0000313" key="5">
    <source>
        <dbReference type="Proteomes" id="UP001233172"/>
    </source>
</evidence>
<dbReference type="AlphaFoldDB" id="A0AAD8BSX1"/>
<accession>A0AAD8BSX1</accession>
<dbReference type="Pfam" id="PF00046">
    <property type="entry name" value="Homeodomain"/>
    <property type="match status" value="1"/>
</dbReference>
<reference evidence="4" key="1">
    <citation type="journal article" date="2023" name="PLoS Negl. Trop. Dis.">
        <title>A genome sequence for Biomphalaria pfeifferi, the major vector snail for the human-infecting parasite Schistosoma mansoni.</title>
        <authorList>
            <person name="Bu L."/>
            <person name="Lu L."/>
            <person name="Laidemitt M.R."/>
            <person name="Zhang S.M."/>
            <person name="Mutuku M."/>
            <person name="Mkoji G."/>
            <person name="Steinauer M."/>
            <person name="Loker E.S."/>
        </authorList>
    </citation>
    <scope>NUCLEOTIDE SEQUENCE</scope>
    <source>
        <strain evidence="4">KasaAsao</strain>
    </source>
</reference>
<feature type="non-terminal residue" evidence="4">
    <location>
        <position position="1"/>
    </location>
</feature>
<proteinExistence type="predicted"/>
<evidence type="ECO:0000256" key="1">
    <source>
        <dbReference type="PROSITE-ProRule" id="PRU00108"/>
    </source>
</evidence>
<keyword evidence="1 2" id="KW-0238">DNA-binding</keyword>
<dbReference type="CDD" id="cd00086">
    <property type="entry name" value="homeodomain"/>
    <property type="match status" value="1"/>
</dbReference>